<protein>
    <recommendedName>
        <fullName evidence="1">Reverse transcriptase domain-containing protein</fullName>
    </recommendedName>
</protein>
<dbReference type="InterPro" id="IPR000477">
    <property type="entry name" value="RT_dom"/>
</dbReference>
<evidence type="ECO:0000313" key="2">
    <source>
        <dbReference type="EnsemblMetazoa" id="Aqu2.1.39542_001"/>
    </source>
</evidence>
<dbReference type="PANTHER" id="PTHR33332">
    <property type="entry name" value="REVERSE TRANSCRIPTASE DOMAIN-CONTAINING PROTEIN"/>
    <property type="match status" value="1"/>
</dbReference>
<dbReference type="PROSITE" id="PS50878">
    <property type="entry name" value="RT_POL"/>
    <property type="match status" value="1"/>
</dbReference>
<dbReference type="STRING" id="400682.A0A1X7VJ91"/>
<feature type="domain" description="Reverse transcriptase" evidence="1">
    <location>
        <begin position="1"/>
        <end position="185"/>
    </location>
</feature>
<dbReference type="AlphaFoldDB" id="A0A1X7VJ91"/>
<dbReference type="InParanoid" id="A0A1X7VJ91"/>
<dbReference type="EnsemblMetazoa" id="Aqu2.1.39542_001">
    <property type="protein sequence ID" value="Aqu2.1.39542_001"/>
    <property type="gene ID" value="Aqu2.1.39542"/>
</dbReference>
<accession>A0A1X7VJ91</accession>
<evidence type="ECO:0000259" key="1">
    <source>
        <dbReference type="PROSITE" id="PS50878"/>
    </source>
</evidence>
<proteinExistence type="predicted"/>
<dbReference type="Pfam" id="PF00078">
    <property type="entry name" value="RVT_1"/>
    <property type="match status" value="1"/>
</dbReference>
<name>A0A1X7VJ91_AMPQE</name>
<sequence>MDPNCGKKSVTTSQLISYGIRAQRQRIHDSLERVDPDIVVSNNNCATTIFSGFMETLQEYGLPSQIRTAKEVTGLESDVFHGQLKAVADRNEDTVIVVPVCGLFLNVNKAFDSVSHQLLLDKLLALNLPSSLYLWFPTYLPDRQQSVCVRDSISSPIPITSGVSQGSILGPLLFLLFVNDLSKSR</sequence>
<organism evidence="2">
    <name type="scientific">Amphimedon queenslandica</name>
    <name type="common">Sponge</name>
    <dbReference type="NCBI Taxonomy" id="400682"/>
    <lineage>
        <taxon>Eukaryota</taxon>
        <taxon>Metazoa</taxon>
        <taxon>Porifera</taxon>
        <taxon>Demospongiae</taxon>
        <taxon>Heteroscleromorpha</taxon>
        <taxon>Haplosclerida</taxon>
        <taxon>Niphatidae</taxon>
        <taxon>Amphimedon</taxon>
    </lineage>
</organism>
<reference evidence="2" key="1">
    <citation type="submission" date="2017-05" db="UniProtKB">
        <authorList>
            <consortium name="EnsemblMetazoa"/>
        </authorList>
    </citation>
    <scope>IDENTIFICATION</scope>
</reference>
<dbReference type="eggNOG" id="KOG1075">
    <property type="taxonomic scope" value="Eukaryota"/>
</dbReference>